<dbReference type="AlphaFoldDB" id="A0A4Y7JV27"/>
<gene>
    <name evidence="1" type="ORF">C5167_008622</name>
</gene>
<dbReference type="Gramene" id="RZC64934">
    <property type="protein sequence ID" value="RZC64934"/>
    <property type="gene ID" value="C5167_008622"/>
</dbReference>
<accession>A0A4Y7JV27</accession>
<keyword evidence="2" id="KW-1185">Reference proteome</keyword>
<dbReference type="Proteomes" id="UP000316621">
    <property type="component" value="Chromosome 6"/>
</dbReference>
<dbReference type="EMBL" id="CM010720">
    <property type="protein sequence ID" value="RZC64934.1"/>
    <property type="molecule type" value="Genomic_DNA"/>
</dbReference>
<name>A0A4Y7JV27_PAPSO</name>
<organism evidence="1 2">
    <name type="scientific">Papaver somniferum</name>
    <name type="common">Opium poppy</name>
    <dbReference type="NCBI Taxonomy" id="3469"/>
    <lineage>
        <taxon>Eukaryota</taxon>
        <taxon>Viridiplantae</taxon>
        <taxon>Streptophyta</taxon>
        <taxon>Embryophyta</taxon>
        <taxon>Tracheophyta</taxon>
        <taxon>Spermatophyta</taxon>
        <taxon>Magnoliopsida</taxon>
        <taxon>Ranunculales</taxon>
        <taxon>Papaveraceae</taxon>
        <taxon>Papaveroideae</taxon>
        <taxon>Papaver</taxon>
    </lineage>
</organism>
<protein>
    <submittedName>
        <fullName evidence="1">Uncharacterized protein</fullName>
    </submittedName>
</protein>
<evidence type="ECO:0000313" key="2">
    <source>
        <dbReference type="Proteomes" id="UP000316621"/>
    </source>
</evidence>
<reference evidence="1 2" key="1">
    <citation type="journal article" date="2018" name="Science">
        <title>The opium poppy genome and morphinan production.</title>
        <authorList>
            <person name="Guo L."/>
            <person name="Winzer T."/>
            <person name="Yang X."/>
            <person name="Li Y."/>
            <person name="Ning Z."/>
            <person name="He Z."/>
            <person name="Teodor R."/>
            <person name="Lu Y."/>
            <person name="Bowser T.A."/>
            <person name="Graham I.A."/>
            <person name="Ye K."/>
        </authorList>
    </citation>
    <scope>NUCLEOTIDE SEQUENCE [LARGE SCALE GENOMIC DNA]</scope>
    <source>
        <strain evidence="2">cv. HN1</strain>
        <tissue evidence="1">Leaves</tissue>
    </source>
</reference>
<sequence length="39" mass="4591">MTLPVKFMNQHRNKRNLTFGLIAGFKHATVDYNIEPERC</sequence>
<proteinExistence type="predicted"/>
<evidence type="ECO:0000313" key="1">
    <source>
        <dbReference type="EMBL" id="RZC64934.1"/>
    </source>
</evidence>